<organism evidence="2 3">
    <name type="scientific">Hyphomonas polymorpha PS728</name>
    <dbReference type="NCBI Taxonomy" id="1280954"/>
    <lineage>
        <taxon>Bacteria</taxon>
        <taxon>Pseudomonadati</taxon>
        <taxon>Pseudomonadota</taxon>
        <taxon>Alphaproteobacteria</taxon>
        <taxon>Hyphomonadales</taxon>
        <taxon>Hyphomonadaceae</taxon>
        <taxon>Hyphomonas</taxon>
    </lineage>
</organism>
<dbReference type="STRING" id="1280954.HPO_02107"/>
<accession>A0A062VKI5</accession>
<reference evidence="2 3" key="1">
    <citation type="journal article" date="2014" name="Antonie Van Leeuwenhoek">
        <title>Hyphomonas beringensis sp. nov. and Hyphomonas chukchiensis sp. nov., isolated from surface seawater of the Bering Sea and Chukchi Sea.</title>
        <authorList>
            <person name="Li C."/>
            <person name="Lai Q."/>
            <person name="Li G."/>
            <person name="Dong C."/>
            <person name="Wang J."/>
            <person name="Liao Y."/>
            <person name="Shao Z."/>
        </authorList>
    </citation>
    <scope>NUCLEOTIDE SEQUENCE [LARGE SCALE GENOMIC DNA]</scope>
    <source>
        <strain evidence="2 3">PS728</strain>
    </source>
</reference>
<comment type="caution">
    <text evidence="2">The sequence shown here is derived from an EMBL/GenBank/DDBJ whole genome shotgun (WGS) entry which is preliminary data.</text>
</comment>
<dbReference type="PATRIC" id="fig|1280954.3.peg.432"/>
<feature type="signal peptide" evidence="1">
    <location>
        <begin position="1"/>
        <end position="17"/>
    </location>
</feature>
<keyword evidence="3" id="KW-1185">Reference proteome</keyword>
<gene>
    <name evidence="2" type="ORF">HPO_02107</name>
</gene>
<keyword evidence="2" id="KW-0449">Lipoprotein</keyword>
<dbReference type="AlphaFoldDB" id="A0A062VKI5"/>
<evidence type="ECO:0000313" key="2">
    <source>
        <dbReference type="EMBL" id="KDA00169.1"/>
    </source>
</evidence>
<sequence>MLRVALFSCLVAVGACAATADPSGPLPAPMFAPGAGAPGDCTGPAEASCMLDAAWQAAGLLPQDKQARLKPAFTEVTRGLKDAALASRWQMRLGTAPPPQPAPDFARRQAEAAIAEYGWQGFLARAHRGEAPLNMGRPEILAAAVELAPDPDQRVYLIDIMFSLAGAPKPGTSGFISPDDFERASLGHVLTEQMMKDCNLVAFDRARGLTAAPESIRYELWRTRMTGGAGKLAPRIRQGDGSDDTTFVRHVLEGYGPVLRQGYCPG</sequence>
<name>A0A062VKI5_9PROT</name>
<dbReference type="PROSITE" id="PS51257">
    <property type="entry name" value="PROKAR_LIPOPROTEIN"/>
    <property type="match status" value="1"/>
</dbReference>
<proteinExistence type="predicted"/>
<evidence type="ECO:0000313" key="3">
    <source>
        <dbReference type="Proteomes" id="UP000027100"/>
    </source>
</evidence>
<dbReference type="Proteomes" id="UP000027100">
    <property type="component" value="Unassembled WGS sequence"/>
</dbReference>
<keyword evidence="1" id="KW-0732">Signal</keyword>
<protein>
    <submittedName>
        <fullName evidence="2">Putative lipoprotein</fullName>
    </submittedName>
</protein>
<feature type="chain" id="PRO_5001615434" evidence="1">
    <location>
        <begin position="18"/>
        <end position="266"/>
    </location>
</feature>
<dbReference type="EMBL" id="ARYM01000002">
    <property type="protein sequence ID" value="KDA00169.1"/>
    <property type="molecule type" value="Genomic_DNA"/>
</dbReference>
<evidence type="ECO:0000256" key="1">
    <source>
        <dbReference type="SAM" id="SignalP"/>
    </source>
</evidence>